<feature type="signal peptide" evidence="1">
    <location>
        <begin position="1"/>
        <end position="16"/>
    </location>
</feature>
<name>A0A0E9Y2E1_ANGAN</name>
<dbReference type="AlphaFoldDB" id="A0A0E9Y2E1"/>
<sequence length="39" mass="4609">MSLLSLMLLCAKCCLREFIFHQNCRKSQPPKVARRRSRS</sequence>
<evidence type="ECO:0000256" key="1">
    <source>
        <dbReference type="SAM" id="SignalP"/>
    </source>
</evidence>
<evidence type="ECO:0000313" key="2">
    <source>
        <dbReference type="EMBL" id="JAI08366.1"/>
    </source>
</evidence>
<reference evidence="2" key="2">
    <citation type="journal article" date="2015" name="Fish Shellfish Immunol.">
        <title>Early steps in the European eel (Anguilla anguilla)-Vibrio vulnificus interaction in the gills: Role of the RtxA13 toxin.</title>
        <authorList>
            <person name="Callol A."/>
            <person name="Pajuelo D."/>
            <person name="Ebbesson L."/>
            <person name="Teles M."/>
            <person name="MacKenzie S."/>
            <person name="Amaro C."/>
        </authorList>
    </citation>
    <scope>NUCLEOTIDE SEQUENCE</scope>
</reference>
<organism evidence="2">
    <name type="scientific">Anguilla anguilla</name>
    <name type="common">European freshwater eel</name>
    <name type="synonym">Muraena anguilla</name>
    <dbReference type="NCBI Taxonomy" id="7936"/>
    <lineage>
        <taxon>Eukaryota</taxon>
        <taxon>Metazoa</taxon>
        <taxon>Chordata</taxon>
        <taxon>Craniata</taxon>
        <taxon>Vertebrata</taxon>
        <taxon>Euteleostomi</taxon>
        <taxon>Actinopterygii</taxon>
        <taxon>Neopterygii</taxon>
        <taxon>Teleostei</taxon>
        <taxon>Anguilliformes</taxon>
        <taxon>Anguillidae</taxon>
        <taxon>Anguilla</taxon>
    </lineage>
</organism>
<proteinExistence type="predicted"/>
<feature type="chain" id="PRO_5002435575" evidence="1">
    <location>
        <begin position="17"/>
        <end position="39"/>
    </location>
</feature>
<accession>A0A0E9Y2E1</accession>
<reference evidence="2" key="1">
    <citation type="submission" date="2014-11" db="EMBL/GenBank/DDBJ databases">
        <authorList>
            <person name="Amaro Gonzalez C."/>
        </authorList>
    </citation>
    <scope>NUCLEOTIDE SEQUENCE</scope>
</reference>
<dbReference type="EMBL" id="GBXM01000212">
    <property type="protein sequence ID" value="JAI08366.1"/>
    <property type="molecule type" value="Transcribed_RNA"/>
</dbReference>
<keyword evidence="1" id="KW-0732">Signal</keyword>
<protein>
    <submittedName>
        <fullName evidence="2">Uncharacterized protein</fullName>
    </submittedName>
</protein>